<keyword evidence="11" id="KW-1185">Reference proteome</keyword>
<evidence type="ECO:0000256" key="1">
    <source>
        <dbReference type="ARBA" id="ARBA00004162"/>
    </source>
</evidence>
<proteinExistence type="inferred from homology"/>
<dbReference type="Proteomes" id="UP000295008">
    <property type="component" value="Unassembled WGS sequence"/>
</dbReference>
<name>A0A4R1RK46_HYDET</name>
<evidence type="ECO:0000313" key="11">
    <source>
        <dbReference type="Proteomes" id="UP000295008"/>
    </source>
</evidence>
<evidence type="ECO:0000259" key="9">
    <source>
        <dbReference type="PROSITE" id="PS51123"/>
    </source>
</evidence>
<organism evidence="10 11">
    <name type="scientific">Hydrogenispora ethanolica</name>
    <dbReference type="NCBI Taxonomy" id="1082276"/>
    <lineage>
        <taxon>Bacteria</taxon>
        <taxon>Bacillati</taxon>
        <taxon>Bacillota</taxon>
        <taxon>Hydrogenispora</taxon>
    </lineage>
</organism>
<keyword evidence="5 8" id="KW-1133">Transmembrane helix</keyword>
<reference evidence="10 11" key="1">
    <citation type="submission" date="2019-03" db="EMBL/GenBank/DDBJ databases">
        <title>Genomic Encyclopedia of Type Strains, Phase IV (KMG-IV): sequencing the most valuable type-strain genomes for metagenomic binning, comparative biology and taxonomic classification.</title>
        <authorList>
            <person name="Goeker M."/>
        </authorList>
    </citation>
    <scope>NUCLEOTIDE SEQUENCE [LARGE SCALE GENOMIC DNA]</scope>
    <source>
        <strain evidence="10 11">LX-B</strain>
    </source>
</reference>
<dbReference type="GO" id="GO:0005886">
    <property type="term" value="C:plasma membrane"/>
    <property type="evidence" value="ECO:0007669"/>
    <property type="project" value="UniProtKB-SubCell"/>
</dbReference>
<comment type="similarity">
    <text evidence="2">Belongs to the MotB family.</text>
</comment>
<dbReference type="PANTHER" id="PTHR30329">
    <property type="entry name" value="STATOR ELEMENT OF FLAGELLAR MOTOR COMPLEX"/>
    <property type="match status" value="1"/>
</dbReference>
<evidence type="ECO:0000256" key="5">
    <source>
        <dbReference type="ARBA" id="ARBA00022989"/>
    </source>
</evidence>
<feature type="domain" description="OmpA-like" evidence="9">
    <location>
        <begin position="122"/>
        <end position="243"/>
    </location>
</feature>
<dbReference type="Pfam" id="PF13677">
    <property type="entry name" value="MotB_plug"/>
    <property type="match status" value="1"/>
</dbReference>
<evidence type="ECO:0000256" key="3">
    <source>
        <dbReference type="ARBA" id="ARBA00022475"/>
    </source>
</evidence>
<dbReference type="Pfam" id="PF00691">
    <property type="entry name" value="OmpA"/>
    <property type="match status" value="1"/>
</dbReference>
<sequence length="259" mass="28924">MVKRKPNEQPAGLPIWLQTYGDMVTLVLTFFVALYAMSSLDQHKYDQMSNSLRMALSGGAGNGNIGVLKSGKSIVETGLAPVTSNPRMGEAEAQAWQNMYSSVKSVIDQNNFHGRVEVSYSEYGITISFKEKSFFQIGSADILREAYSLLNEVGTTINKQTYPIRVEGHTCDLPISNSRYPSNWELSVMRAVNVAKYLIESVKMAPDRVAVAGYGQYRPIVPNTNEENRARNRRVDIIIINSFYNHQEGQSRGIQNGKQ</sequence>
<dbReference type="CDD" id="cd07185">
    <property type="entry name" value="OmpA_C-like"/>
    <property type="match status" value="1"/>
</dbReference>
<comment type="caution">
    <text evidence="10">The sequence shown here is derived from an EMBL/GenBank/DDBJ whole genome shotgun (WGS) entry which is preliminary data.</text>
</comment>
<dbReference type="InterPro" id="IPR050330">
    <property type="entry name" value="Bact_OuterMem_StrucFunc"/>
</dbReference>
<feature type="transmembrane region" description="Helical" evidence="8">
    <location>
        <begin position="20"/>
        <end position="38"/>
    </location>
</feature>
<dbReference type="Gene3D" id="3.30.1330.60">
    <property type="entry name" value="OmpA-like domain"/>
    <property type="match status" value="1"/>
</dbReference>
<keyword evidence="4 8" id="KW-0812">Transmembrane</keyword>
<dbReference type="AlphaFoldDB" id="A0A4R1RK46"/>
<keyword evidence="6 7" id="KW-0472">Membrane</keyword>
<dbReference type="SUPFAM" id="SSF103088">
    <property type="entry name" value="OmpA-like"/>
    <property type="match status" value="1"/>
</dbReference>
<dbReference type="OrthoDB" id="9815217at2"/>
<evidence type="ECO:0000313" key="10">
    <source>
        <dbReference type="EMBL" id="TCL66551.1"/>
    </source>
</evidence>
<evidence type="ECO:0000256" key="8">
    <source>
        <dbReference type="SAM" id="Phobius"/>
    </source>
</evidence>
<dbReference type="EMBL" id="SLUN01000015">
    <property type="protein sequence ID" value="TCL66551.1"/>
    <property type="molecule type" value="Genomic_DNA"/>
</dbReference>
<accession>A0A4R1RK46</accession>
<gene>
    <name evidence="10" type="ORF">EDC14_101594</name>
</gene>
<dbReference type="PANTHER" id="PTHR30329:SF21">
    <property type="entry name" value="LIPOPROTEIN YIAD-RELATED"/>
    <property type="match status" value="1"/>
</dbReference>
<dbReference type="RefSeq" id="WP_132014788.1">
    <property type="nucleotide sequence ID" value="NZ_SLUN01000015.1"/>
</dbReference>
<dbReference type="InterPro" id="IPR006665">
    <property type="entry name" value="OmpA-like"/>
</dbReference>
<comment type="subcellular location">
    <subcellularLocation>
        <location evidence="1">Cell membrane</location>
        <topology evidence="1">Single-pass membrane protein</topology>
    </subcellularLocation>
</comment>
<dbReference type="PROSITE" id="PS51123">
    <property type="entry name" value="OMPA_2"/>
    <property type="match status" value="1"/>
</dbReference>
<dbReference type="InterPro" id="IPR036737">
    <property type="entry name" value="OmpA-like_sf"/>
</dbReference>
<evidence type="ECO:0000256" key="2">
    <source>
        <dbReference type="ARBA" id="ARBA00008914"/>
    </source>
</evidence>
<evidence type="ECO:0000256" key="6">
    <source>
        <dbReference type="ARBA" id="ARBA00023136"/>
    </source>
</evidence>
<evidence type="ECO:0000256" key="7">
    <source>
        <dbReference type="PROSITE-ProRule" id="PRU00473"/>
    </source>
</evidence>
<keyword evidence="3" id="KW-1003">Cell membrane</keyword>
<dbReference type="InterPro" id="IPR025713">
    <property type="entry name" value="MotB-like_N_dom"/>
</dbReference>
<protein>
    <submittedName>
        <fullName evidence="10">Chemotaxis protein MotB</fullName>
    </submittedName>
</protein>
<evidence type="ECO:0000256" key="4">
    <source>
        <dbReference type="ARBA" id="ARBA00022692"/>
    </source>
</evidence>